<dbReference type="EMBL" id="JACGWO010000009">
    <property type="protein sequence ID" value="KAK4419045.1"/>
    <property type="molecule type" value="Genomic_DNA"/>
</dbReference>
<sequence length="134" mass="15052">MVHLRSKKQWSVQRLLTKSDLRVEHHRSPQPQPAPPPTGFMETGKGEVDVPNVISPPWQWNRPEQSPVAHEPFPFALKLQFCLPQTLPDYFSGTSATTSCPLLRRNPPSFRSLLASTPSIPGNMLSLQLFTIIS</sequence>
<gene>
    <name evidence="2" type="ORF">Salat_2317300</name>
</gene>
<feature type="region of interest" description="Disordered" evidence="1">
    <location>
        <begin position="18"/>
        <end position="49"/>
    </location>
</feature>
<protein>
    <submittedName>
        <fullName evidence="2">Uncharacterized protein</fullName>
    </submittedName>
</protein>
<feature type="compositionally biased region" description="Basic and acidic residues" evidence="1">
    <location>
        <begin position="18"/>
        <end position="27"/>
    </location>
</feature>
<dbReference type="AlphaFoldDB" id="A0AAE2CEE9"/>
<proteinExistence type="predicted"/>
<reference evidence="2" key="1">
    <citation type="submission" date="2020-06" db="EMBL/GenBank/DDBJ databases">
        <authorList>
            <person name="Li T."/>
            <person name="Hu X."/>
            <person name="Zhang T."/>
            <person name="Song X."/>
            <person name="Zhang H."/>
            <person name="Dai N."/>
            <person name="Sheng W."/>
            <person name="Hou X."/>
            <person name="Wei L."/>
        </authorList>
    </citation>
    <scope>NUCLEOTIDE SEQUENCE</scope>
    <source>
        <strain evidence="2">3651</strain>
        <tissue evidence="2">Leaf</tissue>
    </source>
</reference>
<accession>A0AAE2CEE9</accession>
<evidence type="ECO:0000313" key="2">
    <source>
        <dbReference type="EMBL" id="KAK4419045.1"/>
    </source>
</evidence>
<evidence type="ECO:0000256" key="1">
    <source>
        <dbReference type="SAM" id="MobiDB-lite"/>
    </source>
</evidence>
<comment type="caution">
    <text evidence="2">The sequence shown here is derived from an EMBL/GenBank/DDBJ whole genome shotgun (WGS) entry which is preliminary data.</text>
</comment>
<keyword evidence="3" id="KW-1185">Reference proteome</keyword>
<evidence type="ECO:0000313" key="3">
    <source>
        <dbReference type="Proteomes" id="UP001293254"/>
    </source>
</evidence>
<dbReference type="Proteomes" id="UP001293254">
    <property type="component" value="Unassembled WGS sequence"/>
</dbReference>
<reference evidence="2" key="2">
    <citation type="journal article" date="2024" name="Plant">
        <title>Genomic evolution and insights into agronomic trait innovations of Sesamum species.</title>
        <authorList>
            <person name="Miao H."/>
            <person name="Wang L."/>
            <person name="Qu L."/>
            <person name="Liu H."/>
            <person name="Sun Y."/>
            <person name="Le M."/>
            <person name="Wang Q."/>
            <person name="Wei S."/>
            <person name="Zheng Y."/>
            <person name="Lin W."/>
            <person name="Duan Y."/>
            <person name="Cao H."/>
            <person name="Xiong S."/>
            <person name="Wang X."/>
            <person name="Wei L."/>
            <person name="Li C."/>
            <person name="Ma Q."/>
            <person name="Ju M."/>
            <person name="Zhao R."/>
            <person name="Li G."/>
            <person name="Mu C."/>
            <person name="Tian Q."/>
            <person name="Mei H."/>
            <person name="Zhang T."/>
            <person name="Gao T."/>
            <person name="Zhang H."/>
        </authorList>
    </citation>
    <scope>NUCLEOTIDE SEQUENCE</scope>
    <source>
        <strain evidence="2">3651</strain>
    </source>
</reference>
<organism evidence="2 3">
    <name type="scientific">Sesamum alatum</name>
    <dbReference type="NCBI Taxonomy" id="300844"/>
    <lineage>
        <taxon>Eukaryota</taxon>
        <taxon>Viridiplantae</taxon>
        <taxon>Streptophyta</taxon>
        <taxon>Embryophyta</taxon>
        <taxon>Tracheophyta</taxon>
        <taxon>Spermatophyta</taxon>
        <taxon>Magnoliopsida</taxon>
        <taxon>eudicotyledons</taxon>
        <taxon>Gunneridae</taxon>
        <taxon>Pentapetalae</taxon>
        <taxon>asterids</taxon>
        <taxon>lamiids</taxon>
        <taxon>Lamiales</taxon>
        <taxon>Pedaliaceae</taxon>
        <taxon>Sesamum</taxon>
    </lineage>
</organism>
<name>A0AAE2CEE9_9LAMI</name>